<feature type="binding site" evidence="1">
    <location>
        <position position="467"/>
    </location>
    <ligand>
        <name>ATP</name>
        <dbReference type="ChEBI" id="CHEBI:30616"/>
    </ligand>
</feature>
<feature type="region of interest" description="Disordered" evidence="2">
    <location>
        <begin position="676"/>
        <end position="698"/>
    </location>
</feature>
<name>A0A4P9WA28_9FUNG</name>
<reference evidence="4" key="1">
    <citation type="journal article" date="2018" name="Nat. Microbiol.">
        <title>Leveraging single-cell genomics to expand the fungal tree of life.</title>
        <authorList>
            <person name="Ahrendt S.R."/>
            <person name="Quandt C.A."/>
            <person name="Ciobanu D."/>
            <person name="Clum A."/>
            <person name="Salamov A."/>
            <person name="Andreopoulos B."/>
            <person name="Cheng J.F."/>
            <person name="Woyke T."/>
            <person name="Pelin A."/>
            <person name="Henrissat B."/>
            <person name="Reynolds N.K."/>
            <person name="Benny G.L."/>
            <person name="Smith M.E."/>
            <person name="James T.Y."/>
            <person name="Grigoriev I.V."/>
        </authorList>
    </citation>
    <scope>NUCLEOTIDE SEQUENCE [LARGE SCALE GENOMIC DNA]</scope>
</reference>
<evidence type="ECO:0000256" key="2">
    <source>
        <dbReference type="SAM" id="MobiDB-lite"/>
    </source>
</evidence>
<dbReference type="InterPro" id="IPR011009">
    <property type="entry name" value="Kinase-like_dom_sf"/>
</dbReference>
<accession>A0A4P9WA28</accession>
<proteinExistence type="predicted"/>
<evidence type="ECO:0000256" key="1">
    <source>
        <dbReference type="PROSITE-ProRule" id="PRU10141"/>
    </source>
</evidence>
<dbReference type="Proteomes" id="UP000269721">
    <property type="component" value="Unassembled WGS sequence"/>
</dbReference>
<sequence length="698" mass="76747">MSVPFPKWYETKVCKQQLRDLVPNRLPDHPAIPEWTPYLLAVTDALIREAPLPPLPTTLTSVPPTDVEEWREVLSQRVASAREAWEMNMSAIPALVNAEPYFRVPCEPLSYFKDFFNSTASNPKPVAIAPDRLDVWESFEDEARAWRPPFEIILRETWKRKKVTNEARLDNTLEEGYNQILRAVFGDAAATTDGDEPAHPYFEIVNAAGSPPIETNPDHVLQHVNINDLGKEIYTPLFLFESKRAGVLKKLPTNLPITACYDKPGAPALKGTSNVRNALEQLLGYLSRSRVQYGLLTSFDQTYIVRRRSGTWSVSRAILANSSTTATSVSWRRAVGFAWSLALAAQLPQDGAPPPPFPTWPEPDGPAGGDEETAGAPKWRKQGSHHGQAGLEAGEEAGGEGQAEAGEEAGEGEQAGGGDADSGIGTPTLLRLLRRAELDWDRNQFLGSGATGRAYRGAFHGDPAVIKFVDLFKVENAESIVYAEIEAYGALEDLQGSAIPLFYGGGNLWGAGVVAVEEVKPGKLEGVEGWEDLSPVDQNLARASLKRIHAKGYIHGDVRWENLLFAESEGVRRAVWIDLGRARRAAGWEIADEEETFEWVEATSFASSCLGRKEGPRFARSPLTAVAIRPHTFQRQPSPTIPFQKSTLQKNLTISGPIMPTIHQSLTLTPAPGPLARMRSSKMRPTPVWTSTSSHRML</sequence>
<evidence type="ECO:0000313" key="3">
    <source>
        <dbReference type="EMBL" id="RKO88353.1"/>
    </source>
</evidence>
<dbReference type="EMBL" id="KZ996773">
    <property type="protein sequence ID" value="RKO88353.1"/>
    <property type="molecule type" value="Genomic_DNA"/>
</dbReference>
<feature type="compositionally biased region" description="Polar residues" evidence="2">
    <location>
        <begin position="688"/>
        <end position="698"/>
    </location>
</feature>
<keyword evidence="1" id="KW-0547">Nucleotide-binding</keyword>
<dbReference type="OrthoDB" id="2136197at2759"/>
<dbReference type="PANTHER" id="PTHR37171">
    <property type="entry name" value="SERINE/THREONINE-PROTEIN KINASE YRZF-RELATED"/>
    <property type="match status" value="1"/>
</dbReference>
<dbReference type="AlphaFoldDB" id="A0A4P9WA28"/>
<dbReference type="GO" id="GO:0004672">
    <property type="term" value="F:protein kinase activity"/>
    <property type="evidence" value="ECO:0007669"/>
    <property type="project" value="InterPro"/>
</dbReference>
<protein>
    <submittedName>
        <fullName evidence="3">Uncharacterized protein</fullName>
    </submittedName>
</protein>
<dbReference type="PANTHER" id="PTHR37171:SF1">
    <property type="entry name" value="SERINE_THREONINE-PROTEIN KINASE YRZF-RELATED"/>
    <property type="match status" value="1"/>
</dbReference>
<gene>
    <name evidence="3" type="ORF">BDK51DRAFT_27371</name>
</gene>
<keyword evidence="4" id="KW-1185">Reference proteome</keyword>
<dbReference type="InterPro" id="IPR052396">
    <property type="entry name" value="Meiotic_Drive_Suppr_Kinase"/>
</dbReference>
<dbReference type="InterPro" id="IPR008266">
    <property type="entry name" value="Tyr_kinase_AS"/>
</dbReference>
<evidence type="ECO:0000313" key="4">
    <source>
        <dbReference type="Proteomes" id="UP000269721"/>
    </source>
</evidence>
<keyword evidence="1" id="KW-0067">ATP-binding</keyword>
<feature type="region of interest" description="Disordered" evidence="2">
    <location>
        <begin position="348"/>
        <end position="426"/>
    </location>
</feature>
<dbReference type="PROSITE" id="PS00107">
    <property type="entry name" value="PROTEIN_KINASE_ATP"/>
    <property type="match status" value="1"/>
</dbReference>
<dbReference type="PROSITE" id="PS00109">
    <property type="entry name" value="PROTEIN_KINASE_TYR"/>
    <property type="match status" value="1"/>
</dbReference>
<dbReference type="SUPFAM" id="SSF56112">
    <property type="entry name" value="Protein kinase-like (PK-like)"/>
    <property type="match status" value="1"/>
</dbReference>
<dbReference type="GO" id="GO:0005524">
    <property type="term" value="F:ATP binding"/>
    <property type="evidence" value="ECO:0007669"/>
    <property type="project" value="UniProtKB-UniRule"/>
</dbReference>
<organism evidence="3 4">
    <name type="scientific">Blyttiomyces helicus</name>
    <dbReference type="NCBI Taxonomy" id="388810"/>
    <lineage>
        <taxon>Eukaryota</taxon>
        <taxon>Fungi</taxon>
        <taxon>Fungi incertae sedis</taxon>
        <taxon>Chytridiomycota</taxon>
        <taxon>Chytridiomycota incertae sedis</taxon>
        <taxon>Chytridiomycetes</taxon>
        <taxon>Chytridiomycetes incertae sedis</taxon>
        <taxon>Blyttiomyces</taxon>
    </lineage>
</organism>
<feature type="compositionally biased region" description="Pro residues" evidence="2">
    <location>
        <begin position="351"/>
        <end position="364"/>
    </location>
</feature>
<dbReference type="InterPro" id="IPR017441">
    <property type="entry name" value="Protein_kinase_ATP_BS"/>
</dbReference>
<feature type="non-terminal residue" evidence="3">
    <location>
        <position position="698"/>
    </location>
</feature>